<reference evidence="1" key="1">
    <citation type="journal article" date="2023" name="G3 (Bethesda)">
        <title>Whole genome assemblies of Zophobas morio and Tenebrio molitor.</title>
        <authorList>
            <person name="Kaur S."/>
            <person name="Stinson S.A."/>
            <person name="diCenzo G.C."/>
        </authorList>
    </citation>
    <scope>NUCLEOTIDE SEQUENCE</scope>
    <source>
        <strain evidence="1">QUZm001</strain>
    </source>
</reference>
<dbReference type="AlphaFoldDB" id="A0AA38HGC8"/>
<comment type="caution">
    <text evidence="1">The sequence shown here is derived from an EMBL/GenBank/DDBJ whole genome shotgun (WGS) entry which is preliminary data.</text>
</comment>
<sequence>MNITELLAHATLEEIYWSDKNISTKKASFPDGTTNPMLKHLPLTALTYIVKLMDMISLLNVSRTLETFQSYNDPRDAHLLSFGQSLSPYKPTILPQKNRRSPQKLQTFVKREAIIPNVPFGF</sequence>
<proteinExistence type="predicted"/>
<keyword evidence="2" id="KW-1185">Reference proteome</keyword>
<gene>
    <name evidence="1" type="ORF">Zmor_016296</name>
</gene>
<name>A0AA38HGC8_9CUCU</name>
<dbReference type="EMBL" id="JALNTZ010004023">
    <property type="protein sequence ID" value="KAJ3615595.1"/>
    <property type="molecule type" value="Genomic_DNA"/>
</dbReference>
<dbReference type="Proteomes" id="UP001168821">
    <property type="component" value="Unassembled WGS sequence"/>
</dbReference>
<protein>
    <recommendedName>
        <fullName evidence="3">F-box domain-containing protein</fullName>
    </recommendedName>
</protein>
<evidence type="ECO:0008006" key="3">
    <source>
        <dbReference type="Google" id="ProtNLM"/>
    </source>
</evidence>
<evidence type="ECO:0000313" key="2">
    <source>
        <dbReference type="Proteomes" id="UP001168821"/>
    </source>
</evidence>
<organism evidence="1 2">
    <name type="scientific">Zophobas morio</name>
    <dbReference type="NCBI Taxonomy" id="2755281"/>
    <lineage>
        <taxon>Eukaryota</taxon>
        <taxon>Metazoa</taxon>
        <taxon>Ecdysozoa</taxon>
        <taxon>Arthropoda</taxon>
        <taxon>Hexapoda</taxon>
        <taxon>Insecta</taxon>
        <taxon>Pterygota</taxon>
        <taxon>Neoptera</taxon>
        <taxon>Endopterygota</taxon>
        <taxon>Coleoptera</taxon>
        <taxon>Polyphaga</taxon>
        <taxon>Cucujiformia</taxon>
        <taxon>Tenebrionidae</taxon>
        <taxon>Zophobas</taxon>
    </lineage>
</organism>
<evidence type="ECO:0000313" key="1">
    <source>
        <dbReference type="EMBL" id="KAJ3615595.1"/>
    </source>
</evidence>
<accession>A0AA38HGC8</accession>